<accession>A0AAJ1CE69</accession>
<reference evidence="5" key="1">
    <citation type="submission" date="2022-06" db="EMBL/GenBank/DDBJ databases">
        <title>Isolation of gut microbiota from human fecal samples.</title>
        <authorList>
            <person name="Pamer E.G."/>
            <person name="Barat B."/>
            <person name="Waligurski E."/>
            <person name="Medina S."/>
            <person name="Paddock L."/>
            <person name="Mostad J."/>
        </authorList>
    </citation>
    <scope>NUCLEOTIDE SEQUENCE</scope>
    <source>
        <strain evidence="5">DFI.6.22</strain>
    </source>
</reference>
<keyword evidence="1 5" id="KW-0808">Transferase</keyword>
<feature type="domain" description="N-acetyltransferase" evidence="4">
    <location>
        <begin position="11"/>
        <end position="186"/>
    </location>
</feature>
<dbReference type="Gene3D" id="3.40.630.30">
    <property type="match status" value="1"/>
</dbReference>
<dbReference type="Pfam" id="PF13508">
    <property type="entry name" value="Acetyltransf_7"/>
    <property type="match status" value="1"/>
</dbReference>
<dbReference type="InterPro" id="IPR000182">
    <property type="entry name" value="GNAT_dom"/>
</dbReference>
<dbReference type="InterPro" id="IPR016181">
    <property type="entry name" value="Acyl_CoA_acyltransferase"/>
</dbReference>
<sequence length="223" mass="24073">MIEHLTQPSPAELDALTALWEASVRATHDFLSEEDIPFFRQMVRNEALAAVDLYVIRDTDDRTDRACGSGGTDGTDGADGNRGSTAASPTGETGRDSRANEFGGFTAFAGVAGDMLEMLFVAPGARGKGFGRQLVNHVTRHCGVRRVDVNEQNPQAAGFYERMGFRTAGRDATDPSGRPYPILHMELGHAPHTGLVPIPSLLTDRIDIGFRAEVSDTDTEKQP</sequence>
<dbReference type="CDD" id="cd04301">
    <property type="entry name" value="NAT_SF"/>
    <property type="match status" value="1"/>
</dbReference>
<proteinExistence type="predicted"/>
<dbReference type="PANTHER" id="PTHR43800">
    <property type="entry name" value="PEPTIDYL-LYSINE N-ACETYLTRANSFERASE YJAB"/>
    <property type="match status" value="1"/>
</dbReference>
<feature type="compositionally biased region" description="Polar residues" evidence="3">
    <location>
        <begin position="82"/>
        <end position="91"/>
    </location>
</feature>
<dbReference type="SUPFAM" id="SSF55729">
    <property type="entry name" value="Acyl-CoA N-acyltransferases (Nat)"/>
    <property type="match status" value="1"/>
</dbReference>
<dbReference type="RefSeq" id="WP_022332836.1">
    <property type="nucleotide sequence ID" value="NZ_JANGBQ010000001.1"/>
</dbReference>
<keyword evidence="2 5" id="KW-0012">Acyltransferase</keyword>
<feature type="region of interest" description="Disordered" evidence="3">
    <location>
        <begin position="63"/>
        <end position="99"/>
    </location>
</feature>
<name>A0AAJ1CE69_9BACT</name>
<dbReference type="EMBL" id="JANGBQ010000001">
    <property type="protein sequence ID" value="MCQ5081495.1"/>
    <property type="molecule type" value="Genomic_DNA"/>
</dbReference>
<dbReference type="PANTHER" id="PTHR43800:SF1">
    <property type="entry name" value="PEPTIDYL-LYSINE N-ACETYLTRANSFERASE YJAB"/>
    <property type="match status" value="1"/>
</dbReference>
<dbReference type="GO" id="GO:0016747">
    <property type="term" value="F:acyltransferase activity, transferring groups other than amino-acyl groups"/>
    <property type="evidence" value="ECO:0007669"/>
    <property type="project" value="InterPro"/>
</dbReference>
<organism evidence="5 6">
    <name type="scientific">Alistipes onderdonkii</name>
    <dbReference type="NCBI Taxonomy" id="328813"/>
    <lineage>
        <taxon>Bacteria</taxon>
        <taxon>Pseudomonadati</taxon>
        <taxon>Bacteroidota</taxon>
        <taxon>Bacteroidia</taxon>
        <taxon>Bacteroidales</taxon>
        <taxon>Rikenellaceae</taxon>
        <taxon>Alistipes</taxon>
    </lineage>
</organism>
<evidence type="ECO:0000256" key="3">
    <source>
        <dbReference type="SAM" id="MobiDB-lite"/>
    </source>
</evidence>
<dbReference type="AlphaFoldDB" id="A0AAJ1CE69"/>
<evidence type="ECO:0000256" key="1">
    <source>
        <dbReference type="ARBA" id="ARBA00022679"/>
    </source>
</evidence>
<dbReference type="Proteomes" id="UP001205035">
    <property type="component" value="Unassembled WGS sequence"/>
</dbReference>
<comment type="caution">
    <text evidence="5">The sequence shown here is derived from an EMBL/GenBank/DDBJ whole genome shotgun (WGS) entry which is preliminary data.</text>
</comment>
<evidence type="ECO:0000313" key="5">
    <source>
        <dbReference type="EMBL" id="MCQ5081495.1"/>
    </source>
</evidence>
<gene>
    <name evidence="5" type="ORF">NE651_01125</name>
</gene>
<protein>
    <submittedName>
        <fullName evidence="5">GNAT family N-acetyltransferase</fullName>
        <ecNumber evidence="5">2.3.1.-</ecNumber>
    </submittedName>
</protein>
<dbReference type="EC" id="2.3.1.-" evidence="5"/>
<evidence type="ECO:0000313" key="6">
    <source>
        <dbReference type="Proteomes" id="UP001205035"/>
    </source>
</evidence>
<evidence type="ECO:0000256" key="2">
    <source>
        <dbReference type="ARBA" id="ARBA00023315"/>
    </source>
</evidence>
<dbReference type="PROSITE" id="PS51186">
    <property type="entry name" value="GNAT"/>
    <property type="match status" value="1"/>
</dbReference>
<evidence type="ECO:0000259" key="4">
    <source>
        <dbReference type="PROSITE" id="PS51186"/>
    </source>
</evidence>